<evidence type="ECO:0000256" key="1">
    <source>
        <dbReference type="SAM" id="MobiDB-lite"/>
    </source>
</evidence>
<gene>
    <name evidence="2" type="ORF">NQT62_05635</name>
</gene>
<dbReference type="RefSeq" id="WP_256763687.1">
    <property type="nucleotide sequence ID" value="NZ_JANIGO010000002.1"/>
</dbReference>
<feature type="compositionally biased region" description="Polar residues" evidence="1">
    <location>
        <begin position="136"/>
        <end position="148"/>
    </location>
</feature>
<dbReference type="Proteomes" id="UP001204142">
    <property type="component" value="Unassembled WGS sequence"/>
</dbReference>
<accession>A0ABT1WEU7</accession>
<evidence type="ECO:0000313" key="3">
    <source>
        <dbReference type="Proteomes" id="UP001204142"/>
    </source>
</evidence>
<evidence type="ECO:0000313" key="2">
    <source>
        <dbReference type="EMBL" id="MCQ8895919.1"/>
    </source>
</evidence>
<dbReference type="Pfam" id="PF02620">
    <property type="entry name" value="YceD"/>
    <property type="match status" value="1"/>
</dbReference>
<keyword evidence="3" id="KW-1185">Reference proteome</keyword>
<dbReference type="EMBL" id="JANIGO010000002">
    <property type="protein sequence ID" value="MCQ8895919.1"/>
    <property type="molecule type" value="Genomic_DNA"/>
</dbReference>
<feature type="region of interest" description="Disordered" evidence="1">
    <location>
        <begin position="135"/>
        <end position="162"/>
    </location>
</feature>
<proteinExistence type="predicted"/>
<feature type="compositionally biased region" description="Basic and acidic residues" evidence="1">
    <location>
        <begin position="150"/>
        <end position="162"/>
    </location>
</feature>
<reference evidence="2 3" key="1">
    <citation type="submission" date="2022-07" db="EMBL/GenBank/DDBJ databases">
        <authorList>
            <person name="Xamxidin M."/>
            <person name="Wu M."/>
        </authorList>
    </citation>
    <scope>NUCLEOTIDE SEQUENCE [LARGE SCALE GENOMIC DNA]</scope>
    <source>
        <strain evidence="2 3">NBRC 111650</strain>
    </source>
</reference>
<dbReference type="InterPro" id="IPR003772">
    <property type="entry name" value="YceD"/>
</dbReference>
<organism evidence="2 3">
    <name type="scientific">Limnobacter humi</name>
    <dbReference type="NCBI Taxonomy" id="1778671"/>
    <lineage>
        <taxon>Bacteria</taxon>
        <taxon>Pseudomonadati</taxon>
        <taxon>Pseudomonadota</taxon>
        <taxon>Betaproteobacteria</taxon>
        <taxon>Burkholderiales</taxon>
        <taxon>Burkholderiaceae</taxon>
        <taxon>Limnobacter</taxon>
    </lineage>
</organism>
<name>A0ABT1WEU7_9BURK</name>
<sequence length="179" mass="20194">MDVWSFCKTGGHVESKDITLEFPRLAGDDHLLRCVVHSWTVRGHVNSRSECVVTLTGAFSGWFSCTVCEQAVEQRLTFERNLILKTSESEADAYDDESLDEITDVIACVGDVNLRDWLEDEILLACPMFSRHDTCEGNTSPELSSYKQRASRDDTAVEQEREVQRPFANLSDLLKGSKK</sequence>
<protein>
    <submittedName>
        <fullName evidence="2">DUF177 domain-containing protein</fullName>
    </submittedName>
</protein>
<comment type="caution">
    <text evidence="2">The sequence shown here is derived from an EMBL/GenBank/DDBJ whole genome shotgun (WGS) entry which is preliminary data.</text>
</comment>